<dbReference type="PANTHER" id="PTHR10114">
    <property type="entry name" value="60S RIBOSOMAL PROTEIN L36"/>
    <property type="match status" value="1"/>
</dbReference>
<dbReference type="Gene3D" id="1.10.10.1760">
    <property type="entry name" value="60S ribosomal protein L36"/>
    <property type="match status" value="1"/>
</dbReference>
<evidence type="ECO:0000256" key="6">
    <source>
        <dbReference type="ARBA" id="ARBA00035226"/>
    </source>
</evidence>
<dbReference type="EMBL" id="LZPO01027581">
    <property type="protein sequence ID" value="OBS78038.1"/>
    <property type="molecule type" value="Genomic_DNA"/>
</dbReference>
<evidence type="ECO:0000256" key="1">
    <source>
        <dbReference type="ARBA" id="ARBA00006509"/>
    </source>
</evidence>
<dbReference type="Pfam" id="PF01158">
    <property type="entry name" value="Ribosomal_L36e"/>
    <property type="match status" value="1"/>
</dbReference>
<comment type="caution">
    <text evidence="9">The sequence shown here is derived from an EMBL/GenBank/DDBJ whole genome shotgun (WGS) entry which is preliminary data.</text>
</comment>
<dbReference type="InterPro" id="IPR038097">
    <property type="entry name" value="Ribosomal_eL36_sf"/>
</dbReference>
<gene>
    <name evidence="9" type="ORF">A6R68_19577</name>
</gene>
<evidence type="ECO:0000313" key="9">
    <source>
        <dbReference type="EMBL" id="OBS78038.1"/>
    </source>
</evidence>
<evidence type="ECO:0000256" key="3">
    <source>
        <dbReference type="ARBA" id="ARBA00022980"/>
    </source>
</evidence>
<comment type="function">
    <text evidence="5">Component of the large ribosomal subunit. The ribosome is a large ribonucleoprotein complex responsible for the synthesis of proteins in the cell.</text>
</comment>
<dbReference type="GO" id="GO:1990904">
    <property type="term" value="C:ribonucleoprotein complex"/>
    <property type="evidence" value="ECO:0007669"/>
    <property type="project" value="UniProtKB-KW"/>
</dbReference>
<dbReference type="Proteomes" id="UP000092124">
    <property type="component" value="Unassembled WGS sequence"/>
</dbReference>
<keyword evidence="4" id="KW-0687">Ribonucleoprotein</keyword>
<dbReference type="GO" id="GO:0005840">
    <property type="term" value="C:ribosome"/>
    <property type="evidence" value="ECO:0007669"/>
    <property type="project" value="UniProtKB-KW"/>
</dbReference>
<comment type="similarity">
    <text evidence="1">Belongs to the eukaryotic ribosomal protein eL36 family.</text>
</comment>
<accession>A0A1A6HHJ7</accession>
<evidence type="ECO:0000256" key="7">
    <source>
        <dbReference type="ARBA" id="ARBA00035331"/>
    </source>
</evidence>
<evidence type="ECO:0000256" key="8">
    <source>
        <dbReference type="SAM" id="MobiDB-lite"/>
    </source>
</evidence>
<keyword evidence="10" id="KW-1185">Reference proteome</keyword>
<proteinExistence type="inferred from homology"/>
<evidence type="ECO:0000256" key="4">
    <source>
        <dbReference type="ARBA" id="ARBA00023274"/>
    </source>
</evidence>
<dbReference type="AlphaFoldDB" id="A0A1A6HHJ7"/>
<name>A0A1A6HHJ7_NEOLE</name>
<dbReference type="InterPro" id="IPR000509">
    <property type="entry name" value="Ribosomal_eL36"/>
</dbReference>
<evidence type="ECO:0000313" key="10">
    <source>
        <dbReference type="Proteomes" id="UP000092124"/>
    </source>
</evidence>
<sequence>MGTHIRQRPECVRPPGSFFSEEPLPPRWGGPSSPAFDHGQPGGRGPPPGQRRWGLEGPEGMGGSEQVAAEAEVRVKPWSPAGSLPYPLQPVSVRAVYVSNLPYAASTSTQVPHLVVFVISHSWGLCVSGEEQRAAAPLSFPLHREKDENQRFLNVLTRGEVEMSQLWGVRDAAAECRGVRALWKTMKLGKSEAREQQPSHGVHCPLRPTPTLECLWYMMREVCALRVAAMEHLKMSKDKSASALKFIKKRVGTYIRAKKTRKELSNVLATMRKAATKKD</sequence>
<dbReference type="GO" id="GO:0006412">
    <property type="term" value="P:translation"/>
    <property type="evidence" value="ECO:0007669"/>
    <property type="project" value="InterPro"/>
</dbReference>
<evidence type="ECO:0000256" key="2">
    <source>
        <dbReference type="ARBA" id="ARBA00011133"/>
    </source>
</evidence>
<dbReference type="GO" id="GO:0003735">
    <property type="term" value="F:structural constituent of ribosome"/>
    <property type="evidence" value="ECO:0007669"/>
    <property type="project" value="InterPro"/>
</dbReference>
<evidence type="ECO:0000256" key="5">
    <source>
        <dbReference type="ARBA" id="ARBA00034092"/>
    </source>
</evidence>
<organism evidence="9 10">
    <name type="scientific">Neotoma lepida</name>
    <name type="common">Desert woodrat</name>
    <dbReference type="NCBI Taxonomy" id="56216"/>
    <lineage>
        <taxon>Eukaryota</taxon>
        <taxon>Metazoa</taxon>
        <taxon>Chordata</taxon>
        <taxon>Craniata</taxon>
        <taxon>Vertebrata</taxon>
        <taxon>Euteleostomi</taxon>
        <taxon>Mammalia</taxon>
        <taxon>Eutheria</taxon>
        <taxon>Euarchontoglires</taxon>
        <taxon>Glires</taxon>
        <taxon>Rodentia</taxon>
        <taxon>Myomorpha</taxon>
        <taxon>Muroidea</taxon>
        <taxon>Cricetidae</taxon>
        <taxon>Neotominae</taxon>
        <taxon>Neotoma</taxon>
    </lineage>
</organism>
<feature type="region of interest" description="Disordered" evidence="8">
    <location>
        <begin position="1"/>
        <end position="63"/>
    </location>
</feature>
<dbReference type="OrthoDB" id="9616667at2759"/>
<protein>
    <recommendedName>
        <fullName evidence="6">Large ribosomal subunit protein eL36</fullName>
    </recommendedName>
    <alternativeName>
        <fullName evidence="7">60S ribosomal protein L36</fullName>
    </alternativeName>
</protein>
<comment type="subunit">
    <text evidence="2">Component of the large ribosomal subunit.</text>
</comment>
<keyword evidence="3" id="KW-0689">Ribosomal protein</keyword>
<dbReference type="STRING" id="56216.A0A1A6HHJ7"/>
<reference evidence="9 10" key="1">
    <citation type="submission" date="2016-06" db="EMBL/GenBank/DDBJ databases">
        <title>The Draft Genome Sequence and Annotation of the Desert Woodrat Neotoma lepida.</title>
        <authorList>
            <person name="Campbell M."/>
            <person name="Oakeson K.F."/>
            <person name="Yandell M."/>
            <person name="Halpert J.R."/>
            <person name="Dearing D."/>
        </authorList>
    </citation>
    <scope>NUCLEOTIDE SEQUENCE [LARGE SCALE GENOMIC DNA]</scope>
    <source>
        <strain evidence="9">417</strain>
        <tissue evidence="9">Liver</tissue>
    </source>
</reference>